<organism evidence="4 5">
    <name type="scientific">Shewanella dokdonensis</name>
    <dbReference type="NCBI Taxonomy" id="712036"/>
    <lineage>
        <taxon>Bacteria</taxon>
        <taxon>Pseudomonadati</taxon>
        <taxon>Pseudomonadota</taxon>
        <taxon>Gammaproteobacteria</taxon>
        <taxon>Alteromonadales</taxon>
        <taxon>Shewanellaceae</taxon>
        <taxon>Shewanella</taxon>
    </lineage>
</organism>
<dbReference type="Pfam" id="PF00440">
    <property type="entry name" value="TetR_N"/>
    <property type="match status" value="1"/>
</dbReference>
<dbReference type="InterPro" id="IPR023772">
    <property type="entry name" value="DNA-bd_HTH_TetR-type_CS"/>
</dbReference>
<proteinExistence type="predicted"/>
<dbReference type="PROSITE" id="PS01081">
    <property type="entry name" value="HTH_TETR_1"/>
    <property type="match status" value="1"/>
</dbReference>
<dbReference type="Proteomes" id="UP000676428">
    <property type="component" value="Chromosome"/>
</dbReference>
<evidence type="ECO:0000313" key="5">
    <source>
        <dbReference type="Proteomes" id="UP000676428"/>
    </source>
</evidence>
<evidence type="ECO:0000256" key="2">
    <source>
        <dbReference type="PROSITE-ProRule" id="PRU00335"/>
    </source>
</evidence>
<sequence>MVRRTKAEAEKTKNALLTSAVVLFSERGVSKATLEDIATAAGVTKGAFYWHFKNKTEVLFAIRDRYLTLLERELFIQNLKKTNNISSILSVWSDFLKYSNIQTIYLDLKNHC</sequence>
<evidence type="ECO:0000256" key="1">
    <source>
        <dbReference type="ARBA" id="ARBA00023125"/>
    </source>
</evidence>
<dbReference type="PROSITE" id="PS50977">
    <property type="entry name" value="HTH_TETR_2"/>
    <property type="match status" value="1"/>
</dbReference>
<reference evidence="4 5" key="1">
    <citation type="journal article" date="2012" name="Int. J. Syst. Evol. Microbiol.">
        <title>Shewanella dokdonensis sp. nov., isolated from seawater.</title>
        <authorList>
            <person name="Sung H.R."/>
            <person name="Yoon J.H."/>
            <person name="Ghim S.Y."/>
        </authorList>
    </citation>
    <scope>NUCLEOTIDE SEQUENCE [LARGE SCALE GENOMIC DNA]</scope>
    <source>
        <strain evidence="4 5">DSM 23626</strain>
    </source>
</reference>
<name>A0ABX8DH92_9GAMM</name>
<dbReference type="EMBL" id="CP074572">
    <property type="protein sequence ID" value="QVK24128.1"/>
    <property type="molecule type" value="Genomic_DNA"/>
</dbReference>
<dbReference type="RefSeq" id="WP_213682741.1">
    <property type="nucleotide sequence ID" value="NZ_CP074572.1"/>
</dbReference>
<dbReference type="PANTHER" id="PTHR43479:SF11">
    <property type="entry name" value="ACREF_ENVCD OPERON REPRESSOR-RELATED"/>
    <property type="match status" value="1"/>
</dbReference>
<dbReference type="SUPFAM" id="SSF46689">
    <property type="entry name" value="Homeodomain-like"/>
    <property type="match status" value="1"/>
</dbReference>
<keyword evidence="1 2" id="KW-0238">DNA-binding</keyword>
<protein>
    <submittedName>
        <fullName evidence="4">TetR family transcriptional regulator</fullName>
    </submittedName>
</protein>
<dbReference type="PANTHER" id="PTHR43479">
    <property type="entry name" value="ACREF/ENVCD OPERON REPRESSOR-RELATED"/>
    <property type="match status" value="1"/>
</dbReference>
<accession>A0ABX8DH92</accession>
<evidence type="ECO:0000313" key="4">
    <source>
        <dbReference type="EMBL" id="QVK24128.1"/>
    </source>
</evidence>
<dbReference type="PRINTS" id="PR00455">
    <property type="entry name" value="HTHTETR"/>
</dbReference>
<dbReference type="Gene3D" id="1.10.357.10">
    <property type="entry name" value="Tetracycline Repressor, domain 2"/>
    <property type="match status" value="1"/>
</dbReference>
<keyword evidence="5" id="KW-1185">Reference proteome</keyword>
<evidence type="ECO:0000259" key="3">
    <source>
        <dbReference type="PROSITE" id="PS50977"/>
    </source>
</evidence>
<dbReference type="InterPro" id="IPR009057">
    <property type="entry name" value="Homeodomain-like_sf"/>
</dbReference>
<dbReference type="InterPro" id="IPR001647">
    <property type="entry name" value="HTH_TetR"/>
</dbReference>
<dbReference type="InterPro" id="IPR050624">
    <property type="entry name" value="HTH-type_Tx_Regulator"/>
</dbReference>
<feature type="domain" description="HTH tetR-type" evidence="3">
    <location>
        <begin position="10"/>
        <end position="70"/>
    </location>
</feature>
<gene>
    <name evidence="4" type="ORF">KHX94_05935</name>
</gene>
<feature type="DNA-binding region" description="H-T-H motif" evidence="2">
    <location>
        <begin position="33"/>
        <end position="52"/>
    </location>
</feature>